<dbReference type="GO" id="GO:0016757">
    <property type="term" value="F:glycosyltransferase activity"/>
    <property type="evidence" value="ECO:0007669"/>
    <property type="project" value="UniProtKB-KW"/>
</dbReference>
<dbReference type="EMBL" id="LC125931">
    <property type="protein sequence ID" value="BAU71624.1"/>
    <property type="molecule type" value="Genomic_DNA"/>
</dbReference>
<keyword evidence="2" id="KW-0328">Glycosyltransferase</keyword>
<evidence type="ECO:0000256" key="2">
    <source>
        <dbReference type="ARBA" id="ARBA00022676"/>
    </source>
</evidence>
<dbReference type="PANTHER" id="PTHR43179:SF12">
    <property type="entry name" value="GALACTOFURANOSYLTRANSFERASE GLFT2"/>
    <property type="match status" value="1"/>
</dbReference>
<protein>
    <submittedName>
        <fullName evidence="5">Putative glycosyltranslocase</fullName>
    </submittedName>
</protein>
<dbReference type="InterPro" id="IPR006446">
    <property type="entry name" value="RhaTrfase"/>
</dbReference>
<evidence type="ECO:0000256" key="3">
    <source>
        <dbReference type="ARBA" id="ARBA00022679"/>
    </source>
</evidence>
<dbReference type="InterPro" id="IPR029044">
    <property type="entry name" value="Nucleotide-diphossugar_trans"/>
</dbReference>
<dbReference type="SUPFAM" id="SSF53448">
    <property type="entry name" value="Nucleotide-diphospho-sugar transferases"/>
    <property type="match status" value="1"/>
</dbReference>
<organism evidence="5">
    <name type="scientific">Escherichia coli</name>
    <dbReference type="NCBI Taxonomy" id="562"/>
    <lineage>
        <taxon>Bacteria</taxon>
        <taxon>Pseudomonadati</taxon>
        <taxon>Pseudomonadota</taxon>
        <taxon>Gammaproteobacteria</taxon>
        <taxon>Enterobacterales</taxon>
        <taxon>Enterobacteriaceae</taxon>
        <taxon>Escherichia</taxon>
    </lineage>
</organism>
<dbReference type="CDD" id="cd02526">
    <property type="entry name" value="GT2_RfbF_like"/>
    <property type="match status" value="1"/>
</dbReference>
<evidence type="ECO:0000259" key="4">
    <source>
        <dbReference type="Pfam" id="PF00535"/>
    </source>
</evidence>
<keyword evidence="3" id="KW-0808">Transferase</keyword>
<evidence type="ECO:0000256" key="1">
    <source>
        <dbReference type="ARBA" id="ARBA00006739"/>
    </source>
</evidence>
<dbReference type="Pfam" id="PF00535">
    <property type="entry name" value="Glycos_transf_2"/>
    <property type="match status" value="1"/>
</dbReference>
<name>A0A146IFM1_ECOLX</name>
<feature type="domain" description="Glycosyltransferase 2-like" evidence="4">
    <location>
        <begin position="10"/>
        <end position="171"/>
    </location>
</feature>
<dbReference type="NCBIfam" id="TIGR01556">
    <property type="entry name" value="rhamnosyltran"/>
    <property type="match status" value="1"/>
</dbReference>
<sequence>MMKHQAKIYAVIVTFNPDIESLRKNLCSISEQVDRVVIIDNSNDLVCQNRLQVMISENENITLIQLNENKGIAYAQNIGFVYSLKAHADFVITFDQDSSVENGLVQSLYEEYLKVKDENDIKIACIGPSVINDRNKQEYENYFHNSVKINESVYSVNFIISSGTLYETDAFVAIGLNKAEWFIDSIDIEWCYRARYLGYQVLMTTKATMKHNLGSRDIQLPLGRLFNIGAPFRHYYVYRNWIFSLREPHFDYGYKFKLVFMMPIKFIICAAIPPRKKRILFMLKGIRDGILKRHSFIN</sequence>
<dbReference type="PANTHER" id="PTHR43179">
    <property type="entry name" value="RHAMNOSYLTRANSFERASE WBBL"/>
    <property type="match status" value="1"/>
</dbReference>
<dbReference type="AlphaFoldDB" id="A0A146IFM1"/>
<dbReference type="InterPro" id="IPR001173">
    <property type="entry name" value="Glyco_trans_2-like"/>
</dbReference>
<evidence type="ECO:0000313" key="5">
    <source>
        <dbReference type="EMBL" id="BAU71624.1"/>
    </source>
</evidence>
<accession>A0A146IFM1</accession>
<comment type="similarity">
    <text evidence="1">Belongs to the glycosyltransferase 2 family.</text>
</comment>
<proteinExistence type="inferred from homology"/>
<reference evidence="5" key="1">
    <citation type="journal article" date="2016" name="Front. Microbiol.">
        <title>Six Novel O Genotypes from Shiga Toxin-Producing Escherichia coli.</title>
        <authorList>
            <person name="Iguchi A."/>
            <person name="Iyoda S."/>
            <person name="Seto K."/>
            <person name="Nishii H."/>
            <person name="Ohnishi M."/>
            <person name="Mekata H."/>
            <person name="Ogura Y."/>
            <person name="Hayashi T."/>
        </authorList>
    </citation>
    <scope>NUCLEOTIDE SEQUENCE</scope>
    <source>
        <strain evidence="5">110062</strain>
    </source>
</reference>
<dbReference type="Gene3D" id="3.90.550.10">
    <property type="entry name" value="Spore Coat Polysaccharide Biosynthesis Protein SpsA, Chain A"/>
    <property type="match status" value="1"/>
</dbReference>